<sequence>MELLFPKATYGGIKRYLRRQRYRRLHGGAATGRRKIAIIQLRGPRRQWRMRTIPRLRWVLRSPLKILAKVKNVYINFMLRMAGNIGAVNSDKIFGVKRIPKAREVSKSYRGQEFEARLVFEISKTLVTSYELYPM</sequence>
<keyword evidence="2" id="KW-1185">Reference proteome</keyword>
<dbReference type="EMBL" id="OY731398">
    <property type="protein sequence ID" value="CAJ1843097.1"/>
    <property type="molecule type" value="Genomic_DNA"/>
</dbReference>
<evidence type="ECO:0000313" key="2">
    <source>
        <dbReference type="Proteomes" id="UP001189624"/>
    </source>
</evidence>
<dbReference type="AlphaFoldDB" id="A0AA86S1M5"/>
<proteinExistence type="predicted"/>
<dbReference type="Proteomes" id="UP001189624">
    <property type="component" value="Chromosome 1"/>
</dbReference>
<reference evidence="1" key="1">
    <citation type="submission" date="2023-10" db="EMBL/GenBank/DDBJ databases">
        <authorList>
            <person name="Domelevo Entfellner J.-B."/>
        </authorList>
    </citation>
    <scope>NUCLEOTIDE SEQUENCE</scope>
</reference>
<dbReference type="Gramene" id="rna-AYBTSS11_LOCUS1711">
    <property type="protein sequence ID" value="CAJ1843097.1"/>
    <property type="gene ID" value="gene-AYBTSS11_LOCUS1711"/>
</dbReference>
<evidence type="ECO:0000313" key="1">
    <source>
        <dbReference type="EMBL" id="CAJ1843097.1"/>
    </source>
</evidence>
<accession>A0AA86S1M5</accession>
<dbReference type="PANTHER" id="PTHR33702:SF26">
    <property type="entry name" value="CAPSID PROTEIN"/>
    <property type="match status" value="1"/>
</dbReference>
<organism evidence="1 2">
    <name type="scientific">Sphenostylis stenocarpa</name>
    <dbReference type="NCBI Taxonomy" id="92480"/>
    <lineage>
        <taxon>Eukaryota</taxon>
        <taxon>Viridiplantae</taxon>
        <taxon>Streptophyta</taxon>
        <taxon>Embryophyta</taxon>
        <taxon>Tracheophyta</taxon>
        <taxon>Spermatophyta</taxon>
        <taxon>Magnoliopsida</taxon>
        <taxon>eudicotyledons</taxon>
        <taxon>Gunneridae</taxon>
        <taxon>Pentapetalae</taxon>
        <taxon>rosids</taxon>
        <taxon>fabids</taxon>
        <taxon>Fabales</taxon>
        <taxon>Fabaceae</taxon>
        <taxon>Papilionoideae</taxon>
        <taxon>50 kb inversion clade</taxon>
        <taxon>NPAAA clade</taxon>
        <taxon>indigoferoid/millettioid clade</taxon>
        <taxon>Phaseoleae</taxon>
        <taxon>Sphenostylis</taxon>
    </lineage>
</organism>
<dbReference type="PANTHER" id="PTHR33702">
    <property type="entry name" value="BNAA09G40010D PROTEIN"/>
    <property type="match status" value="1"/>
</dbReference>
<name>A0AA86S1M5_9FABA</name>
<gene>
    <name evidence="1" type="ORF">AYBTSS11_LOCUS1711</name>
</gene>
<protein>
    <submittedName>
        <fullName evidence="1">Uncharacterized protein</fullName>
    </submittedName>
</protein>